<feature type="domain" description="Dihydrodipicolinate reductase N-terminal" evidence="14">
    <location>
        <begin position="1"/>
        <end position="124"/>
    </location>
</feature>
<comment type="caution">
    <text evidence="13">Lacks conserved residue(s) required for the propagation of feature annotation.</text>
</comment>
<dbReference type="AlphaFoldDB" id="A0A564FUA0"/>
<keyword evidence="4 13" id="KW-0521">NADP</keyword>
<dbReference type="OrthoDB" id="9790352at2"/>
<dbReference type="EMBL" id="BPQI01000104">
    <property type="protein sequence ID" value="GJD57505.1"/>
    <property type="molecule type" value="Genomic_DNA"/>
</dbReference>
<dbReference type="InterPro" id="IPR022663">
    <property type="entry name" value="DapB_C"/>
</dbReference>
<comment type="catalytic activity">
    <reaction evidence="12 13">
        <text>(S)-2,3,4,5-tetrahydrodipicolinate + NAD(+) + H2O = (2S,4S)-4-hydroxy-2,3,4,5-tetrahydrodipicolinate + NADH + H(+)</text>
        <dbReference type="Rhea" id="RHEA:35323"/>
        <dbReference type="ChEBI" id="CHEBI:15377"/>
        <dbReference type="ChEBI" id="CHEBI:15378"/>
        <dbReference type="ChEBI" id="CHEBI:16845"/>
        <dbReference type="ChEBI" id="CHEBI:57540"/>
        <dbReference type="ChEBI" id="CHEBI:57945"/>
        <dbReference type="ChEBI" id="CHEBI:67139"/>
        <dbReference type="EC" id="1.17.1.8"/>
    </reaction>
</comment>
<name>A0A564FUA0_9HYPH</name>
<evidence type="ECO:0000256" key="13">
    <source>
        <dbReference type="HAMAP-Rule" id="MF_00102"/>
    </source>
</evidence>
<dbReference type="SUPFAM" id="SSF55347">
    <property type="entry name" value="Glyceraldehyde-3-phosphate dehydrogenase-like, C-terminal domain"/>
    <property type="match status" value="1"/>
</dbReference>
<dbReference type="CDD" id="cd02274">
    <property type="entry name" value="DHDPR_N"/>
    <property type="match status" value="1"/>
</dbReference>
<dbReference type="PROSITE" id="PS01298">
    <property type="entry name" value="DAPB"/>
    <property type="match status" value="1"/>
</dbReference>
<protein>
    <recommendedName>
        <fullName evidence="10 13">4-hydroxy-tetrahydrodipicolinate reductase</fullName>
        <shortName evidence="13">HTPA reductase</shortName>
        <ecNumber evidence="10 13">1.17.1.8</ecNumber>
    </recommendedName>
</protein>
<evidence type="ECO:0000256" key="7">
    <source>
        <dbReference type="ARBA" id="ARBA00023027"/>
    </source>
</evidence>
<dbReference type="HAMAP" id="MF_00102">
    <property type="entry name" value="DapB"/>
    <property type="match status" value="1"/>
</dbReference>
<dbReference type="Gene3D" id="3.30.360.10">
    <property type="entry name" value="Dihydrodipicolinate Reductase, domain 2"/>
    <property type="match status" value="1"/>
</dbReference>
<evidence type="ECO:0000313" key="17">
    <source>
        <dbReference type="EMBL" id="VUF11653.1"/>
    </source>
</evidence>
<dbReference type="Proteomes" id="UP000401717">
    <property type="component" value="Unassembled WGS sequence"/>
</dbReference>
<comment type="caution">
    <text evidence="13">Was originally thought to be a dihydrodipicolinate reductase (DHDPR), catalyzing the conversion of dihydrodipicolinate to tetrahydrodipicolinate. However, it was shown in E.coli that the substrate of the enzymatic reaction is not dihydrodipicolinate (DHDP) but in fact (2S,4S)-4-hydroxy-2,3,4,5-tetrahydrodipicolinic acid (HTPA), the product released by the DapA-catalyzed reaction.</text>
</comment>
<sequence length="265" mass="27241">MRLVVVGAGGRMGRMLIRAAAQAEGCTLTGAIEREGADVLGQDAGVLAGLQPLGVPVTDDPLAAFAATDGVLDFTAPAATVFYAELAAQARIVHVVGTTGLSEDDLAKLRAAAYHARIVRSGNMSLGVNLVAELVRRVAASLGADFDIEILEMHHRHKVDAPSGTALLLGEAAAAGRGVDLAEARVSTRDGHTGARRPGDIGFATLRGGSVVGDHSVIFAGPSERITISHHAEDRALFASGAVKAALWAYPKPPGLYGMTDVLGL</sequence>
<evidence type="ECO:0000313" key="19">
    <source>
        <dbReference type="Proteomes" id="UP001055303"/>
    </source>
</evidence>
<proteinExistence type="inferred from homology"/>
<feature type="binding site" evidence="13">
    <location>
        <begin position="7"/>
        <end position="12"/>
    </location>
    <ligand>
        <name>NAD(+)</name>
        <dbReference type="ChEBI" id="CHEBI:57540"/>
    </ligand>
</feature>
<comment type="pathway">
    <text evidence="9 13">Amino-acid biosynthesis; L-lysine biosynthesis via DAP pathway; (S)-tetrahydrodipicolinate from L-aspartate: step 4/4.</text>
</comment>
<comment type="similarity">
    <text evidence="1 13">Belongs to the DapB family.</text>
</comment>
<keyword evidence="19" id="KW-1185">Reference proteome</keyword>
<dbReference type="PANTHER" id="PTHR20836:SF0">
    <property type="entry name" value="4-HYDROXY-TETRAHYDRODIPICOLINATE REDUCTASE 1, CHLOROPLASTIC-RELATED"/>
    <property type="match status" value="1"/>
</dbReference>
<keyword evidence="2 13" id="KW-0963">Cytoplasm</keyword>
<dbReference type="PIRSF" id="PIRSF000161">
    <property type="entry name" value="DHPR"/>
    <property type="match status" value="1"/>
</dbReference>
<dbReference type="GO" id="GO:0051287">
    <property type="term" value="F:NAD binding"/>
    <property type="evidence" value="ECO:0007669"/>
    <property type="project" value="UniProtKB-UniRule"/>
</dbReference>
<dbReference type="EMBL" id="CABFVH010000005">
    <property type="protein sequence ID" value="VUF11653.1"/>
    <property type="molecule type" value="Genomic_DNA"/>
</dbReference>
<keyword evidence="7 13" id="KW-0520">NAD</keyword>
<reference evidence="17 18" key="1">
    <citation type="submission" date="2019-06" db="EMBL/GenBank/DDBJ databases">
        <authorList>
            <person name="Rodrigo-Torres L."/>
            <person name="Arahal R. D."/>
            <person name="Lucena T."/>
        </authorList>
    </citation>
    <scope>NUCLEOTIDE SEQUENCE [LARGE SCALE GENOMIC DNA]</scope>
    <source>
        <strain evidence="17 18">SW08-7</strain>
    </source>
</reference>
<evidence type="ECO:0000256" key="10">
    <source>
        <dbReference type="ARBA" id="ARBA00038983"/>
    </source>
</evidence>
<evidence type="ECO:0000256" key="2">
    <source>
        <dbReference type="ARBA" id="ARBA00022490"/>
    </source>
</evidence>
<feature type="binding site" evidence="13">
    <location>
        <begin position="164"/>
        <end position="165"/>
    </location>
    <ligand>
        <name>(S)-2,3,4,5-tetrahydrodipicolinate</name>
        <dbReference type="ChEBI" id="CHEBI:16845"/>
    </ligand>
</feature>
<comment type="subcellular location">
    <subcellularLocation>
        <location evidence="13">Cytoplasm</location>
    </subcellularLocation>
</comment>
<dbReference type="GO" id="GO:0050661">
    <property type="term" value="F:NADP binding"/>
    <property type="evidence" value="ECO:0007669"/>
    <property type="project" value="UniProtKB-UniRule"/>
</dbReference>
<keyword evidence="8 13" id="KW-0457">Lysine biosynthesis</keyword>
<feature type="active site" description="Proton donor" evidence="13">
    <location>
        <position position="158"/>
    </location>
</feature>
<dbReference type="UniPathway" id="UPA00034">
    <property type="reaction ID" value="UER00018"/>
</dbReference>
<evidence type="ECO:0000256" key="12">
    <source>
        <dbReference type="ARBA" id="ARBA00049396"/>
    </source>
</evidence>
<comment type="catalytic activity">
    <reaction evidence="11 13">
        <text>(S)-2,3,4,5-tetrahydrodipicolinate + NADP(+) + H2O = (2S,4S)-4-hydroxy-2,3,4,5-tetrahydrodipicolinate + NADPH + H(+)</text>
        <dbReference type="Rhea" id="RHEA:35331"/>
        <dbReference type="ChEBI" id="CHEBI:15377"/>
        <dbReference type="ChEBI" id="CHEBI:15378"/>
        <dbReference type="ChEBI" id="CHEBI:16845"/>
        <dbReference type="ChEBI" id="CHEBI:57783"/>
        <dbReference type="ChEBI" id="CHEBI:58349"/>
        <dbReference type="ChEBI" id="CHEBI:67139"/>
        <dbReference type="EC" id="1.17.1.8"/>
    </reaction>
</comment>
<dbReference type="InterPro" id="IPR000846">
    <property type="entry name" value="DapB_N"/>
</dbReference>
<evidence type="ECO:0000256" key="5">
    <source>
        <dbReference type="ARBA" id="ARBA00022915"/>
    </source>
</evidence>
<dbReference type="InterPro" id="IPR022664">
    <property type="entry name" value="DapB_N_CS"/>
</dbReference>
<dbReference type="EC" id="1.17.1.8" evidence="10 13"/>
<dbReference type="PANTHER" id="PTHR20836">
    <property type="entry name" value="DIHYDRODIPICOLINATE REDUCTASE"/>
    <property type="match status" value="1"/>
</dbReference>
<evidence type="ECO:0000259" key="15">
    <source>
        <dbReference type="Pfam" id="PF05173"/>
    </source>
</evidence>
<dbReference type="Pfam" id="PF05173">
    <property type="entry name" value="DapB_C"/>
    <property type="match status" value="1"/>
</dbReference>
<evidence type="ECO:0000256" key="8">
    <source>
        <dbReference type="ARBA" id="ARBA00023154"/>
    </source>
</evidence>
<feature type="binding site" evidence="13">
    <location>
        <position position="155"/>
    </location>
    <ligand>
        <name>(S)-2,3,4,5-tetrahydrodipicolinate</name>
        <dbReference type="ChEBI" id="CHEBI:16845"/>
    </ligand>
</feature>
<dbReference type="InterPro" id="IPR023940">
    <property type="entry name" value="DHDPR_bac"/>
</dbReference>
<feature type="active site" description="Proton donor/acceptor" evidence="13">
    <location>
        <position position="154"/>
    </location>
</feature>
<dbReference type="InterPro" id="IPR036291">
    <property type="entry name" value="NAD(P)-bd_dom_sf"/>
</dbReference>
<evidence type="ECO:0000256" key="1">
    <source>
        <dbReference type="ARBA" id="ARBA00006642"/>
    </source>
</evidence>
<feature type="binding site" evidence="13">
    <location>
        <begin position="121"/>
        <end position="124"/>
    </location>
    <ligand>
        <name>NAD(+)</name>
        <dbReference type="ChEBI" id="CHEBI:57540"/>
    </ligand>
</feature>
<evidence type="ECO:0000256" key="11">
    <source>
        <dbReference type="ARBA" id="ARBA00049080"/>
    </source>
</evidence>
<dbReference type="NCBIfam" id="TIGR00036">
    <property type="entry name" value="dapB"/>
    <property type="match status" value="1"/>
</dbReference>
<comment type="function">
    <text evidence="13">Catalyzes the conversion of 4-hydroxy-tetrahydrodipicolinate (HTPA) to tetrahydrodipicolinate.</text>
</comment>
<dbReference type="Gene3D" id="3.40.50.720">
    <property type="entry name" value="NAD(P)-binding Rossmann-like Domain"/>
    <property type="match status" value="1"/>
</dbReference>
<evidence type="ECO:0000313" key="18">
    <source>
        <dbReference type="Proteomes" id="UP000401717"/>
    </source>
</evidence>
<keyword evidence="3 13" id="KW-0028">Amino-acid biosynthesis</keyword>
<dbReference type="GO" id="GO:0005829">
    <property type="term" value="C:cytosol"/>
    <property type="evidence" value="ECO:0007669"/>
    <property type="project" value="TreeGrafter"/>
</dbReference>
<dbReference type="GO" id="GO:0008839">
    <property type="term" value="F:4-hydroxy-tetrahydrodipicolinate reductase"/>
    <property type="evidence" value="ECO:0007669"/>
    <property type="project" value="UniProtKB-UniRule"/>
</dbReference>
<dbReference type="RefSeq" id="WP_144761872.1">
    <property type="nucleotide sequence ID" value="NZ_BPQI01000104.1"/>
</dbReference>
<dbReference type="Proteomes" id="UP001055303">
    <property type="component" value="Unassembled WGS sequence"/>
</dbReference>
<accession>A0A564FUA0</accession>
<keyword evidence="5 13" id="KW-0220">Diaminopimelate biosynthesis</keyword>
<evidence type="ECO:0000313" key="16">
    <source>
        <dbReference type="EMBL" id="GJD57505.1"/>
    </source>
</evidence>
<organism evidence="17 18">
    <name type="scientific">Methylobacterium dankookense</name>
    <dbReference type="NCBI Taxonomy" id="560405"/>
    <lineage>
        <taxon>Bacteria</taxon>
        <taxon>Pseudomonadati</taxon>
        <taxon>Pseudomonadota</taxon>
        <taxon>Alphaproteobacteria</taxon>
        <taxon>Hyphomicrobiales</taxon>
        <taxon>Methylobacteriaceae</taxon>
        <taxon>Methylobacterium</taxon>
    </lineage>
</organism>
<dbReference type="SUPFAM" id="SSF51735">
    <property type="entry name" value="NAD(P)-binding Rossmann-fold domains"/>
    <property type="match status" value="1"/>
</dbReference>
<keyword evidence="6 13" id="KW-0560">Oxidoreductase</keyword>
<gene>
    <name evidence="13 17" type="primary">dapB</name>
    <name evidence="16" type="ORF">IFDJLNFL_3408</name>
    <name evidence="17" type="ORF">MTDSW087_01337</name>
</gene>
<feature type="binding site" evidence="13">
    <location>
        <begin position="97"/>
        <end position="99"/>
    </location>
    <ligand>
        <name>NAD(+)</name>
        <dbReference type="ChEBI" id="CHEBI:57540"/>
    </ligand>
</feature>
<evidence type="ECO:0000256" key="3">
    <source>
        <dbReference type="ARBA" id="ARBA00022605"/>
    </source>
</evidence>
<dbReference type="GO" id="GO:0009089">
    <property type="term" value="P:lysine biosynthetic process via diaminopimelate"/>
    <property type="evidence" value="ECO:0007669"/>
    <property type="project" value="UniProtKB-UniRule"/>
</dbReference>
<dbReference type="Pfam" id="PF01113">
    <property type="entry name" value="DapB_N"/>
    <property type="match status" value="1"/>
</dbReference>
<evidence type="ECO:0000259" key="14">
    <source>
        <dbReference type="Pfam" id="PF01113"/>
    </source>
</evidence>
<reference evidence="16" key="2">
    <citation type="journal article" date="2021" name="Front. Microbiol.">
        <title>Comprehensive Comparative Genomics and Phenotyping of Methylobacterium Species.</title>
        <authorList>
            <person name="Alessa O."/>
            <person name="Ogura Y."/>
            <person name="Fujitani Y."/>
            <person name="Takami H."/>
            <person name="Hayashi T."/>
            <person name="Sahin N."/>
            <person name="Tani A."/>
        </authorList>
    </citation>
    <scope>NUCLEOTIDE SEQUENCE</scope>
    <source>
        <strain evidence="16">DSM 22415</strain>
    </source>
</reference>
<dbReference type="GO" id="GO:0016726">
    <property type="term" value="F:oxidoreductase activity, acting on CH or CH2 groups, NAD or NADP as acceptor"/>
    <property type="evidence" value="ECO:0007669"/>
    <property type="project" value="UniProtKB-UniRule"/>
</dbReference>
<dbReference type="GO" id="GO:0019877">
    <property type="term" value="P:diaminopimelate biosynthetic process"/>
    <property type="evidence" value="ECO:0007669"/>
    <property type="project" value="UniProtKB-UniRule"/>
</dbReference>
<dbReference type="FunFam" id="3.30.360.10:FF:000004">
    <property type="entry name" value="4-hydroxy-tetrahydrodipicolinate reductase"/>
    <property type="match status" value="1"/>
</dbReference>
<evidence type="ECO:0000256" key="9">
    <source>
        <dbReference type="ARBA" id="ARBA00037922"/>
    </source>
</evidence>
<evidence type="ECO:0000256" key="6">
    <source>
        <dbReference type="ARBA" id="ARBA00023002"/>
    </source>
</evidence>
<reference evidence="16" key="3">
    <citation type="submission" date="2021-08" db="EMBL/GenBank/DDBJ databases">
        <authorList>
            <person name="Tani A."/>
            <person name="Ola A."/>
            <person name="Ogura Y."/>
            <person name="Katsura K."/>
            <person name="Hayashi T."/>
        </authorList>
    </citation>
    <scope>NUCLEOTIDE SEQUENCE</scope>
    <source>
        <strain evidence="16">DSM 22415</strain>
    </source>
</reference>
<evidence type="ECO:0000256" key="4">
    <source>
        <dbReference type="ARBA" id="ARBA00022857"/>
    </source>
</evidence>
<comment type="subunit">
    <text evidence="13">Homotetramer.</text>
</comment>
<feature type="domain" description="Dihydrodipicolinate reductase C-terminal" evidence="15">
    <location>
        <begin position="127"/>
        <end position="263"/>
    </location>
</feature>